<comment type="caution">
    <text evidence="1">The sequence shown here is derived from an EMBL/GenBank/DDBJ whole genome shotgun (WGS) entry which is preliminary data.</text>
</comment>
<dbReference type="EMBL" id="SPPD01000002">
    <property type="protein sequence ID" value="TFU98500.1"/>
    <property type="molecule type" value="Genomic_DNA"/>
</dbReference>
<dbReference type="AlphaFoldDB" id="A0A4Y9JBX3"/>
<protein>
    <recommendedName>
        <fullName evidence="3">DUF1310 family protein</fullName>
    </recommendedName>
</protein>
<sequence length="144" mass="16287">MSITLWRHSMKKKLPVLIVLLIILGGLFMAFSLNGAIQKQKEEQRNREYEVSLVKALKNSYRDIDRIEISKPHYAKPPGSWSCSVTLTFSDREVVQYGIGHSLYLKTNKSGTVTTEESKILTAHEGSTKSKIKVLFSDGRESVE</sequence>
<evidence type="ECO:0000313" key="1">
    <source>
        <dbReference type="EMBL" id="TFU98500.1"/>
    </source>
</evidence>
<organism evidence="1 2">
    <name type="scientific">Streptococcus cuniculi</name>
    <dbReference type="NCBI Taxonomy" id="1432788"/>
    <lineage>
        <taxon>Bacteria</taxon>
        <taxon>Bacillati</taxon>
        <taxon>Bacillota</taxon>
        <taxon>Bacilli</taxon>
        <taxon>Lactobacillales</taxon>
        <taxon>Streptococcaceae</taxon>
        <taxon>Streptococcus</taxon>
    </lineage>
</organism>
<gene>
    <name evidence="1" type="ORF">E4T82_01645</name>
</gene>
<dbReference type="OrthoDB" id="2228839at2"/>
<evidence type="ECO:0000313" key="2">
    <source>
        <dbReference type="Proteomes" id="UP000297253"/>
    </source>
</evidence>
<accession>A0A4Y9JBX3</accession>
<reference evidence="1 2" key="1">
    <citation type="submission" date="2019-03" db="EMBL/GenBank/DDBJ databases">
        <title>Diversity of the mouse oral microbiome.</title>
        <authorList>
            <person name="Joseph S."/>
            <person name="Aduse-Opoku J."/>
            <person name="Curtis M."/>
            <person name="Wade W."/>
            <person name="Hashim A."/>
        </authorList>
    </citation>
    <scope>NUCLEOTIDE SEQUENCE [LARGE SCALE GENOMIC DNA]</scope>
    <source>
        <strain evidence="1 2">WM131</strain>
    </source>
</reference>
<evidence type="ECO:0008006" key="3">
    <source>
        <dbReference type="Google" id="ProtNLM"/>
    </source>
</evidence>
<proteinExistence type="predicted"/>
<name>A0A4Y9JBX3_9STRE</name>
<dbReference type="Proteomes" id="UP000297253">
    <property type="component" value="Unassembled WGS sequence"/>
</dbReference>